<dbReference type="PANTHER" id="PTHR45688:SF13">
    <property type="entry name" value="ALANINE--GLYOXYLATE AMINOTRANSFERASE 2-LIKE"/>
    <property type="match status" value="1"/>
</dbReference>
<dbReference type="InterPro" id="IPR005814">
    <property type="entry name" value="Aminotrans_3"/>
</dbReference>
<dbReference type="PIRSF" id="PIRSF000521">
    <property type="entry name" value="Transaminase_4ab_Lys_Orn"/>
    <property type="match status" value="1"/>
</dbReference>
<keyword evidence="4" id="KW-0032">Aminotransferase</keyword>
<dbReference type="Gene3D" id="3.90.1150.10">
    <property type="entry name" value="Aspartate Aminotransferase, domain 1"/>
    <property type="match status" value="1"/>
</dbReference>
<accession>A0A6J4I6N9</accession>
<dbReference type="CDD" id="cd00610">
    <property type="entry name" value="OAT_like"/>
    <property type="match status" value="1"/>
</dbReference>
<dbReference type="InterPro" id="IPR015422">
    <property type="entry name" value="PyrdxlP-dep_Trfase_small"/>
</dbReference>
<dbReference type="Gene3D" id="3.40.640.10">
    <property type="entry name" value="Type I PLP-dependent aspartate aminotransferase-like (Major domain)"/>
    <property type="match status" value="1"/>
</dbReference>
<evidence type="ECO:0000256" key="2">
    <source>
        <dbReference type="ARBA" id="ARBA00022898"/>
    </source>
</evidence>
<dbReference type="InterPro" id="IPR015421">
    <property type="entry name" value="PyrdxlP-dep_Trfase_major"/>
</dbReference>
<sequence length="441" mass="46853">MPGPTNYFNYADLEKLPEDIAGLVTRRRDAMGAAYRLFYSDPLQIVRGSGTRLYDAVGAEYLDAYNNVPTAGHAHPRIIEAISRQVAQVNTHTRYLHEGVINYSEQLLSTFADHLDNIMYTCTGSEANDLALRIAKYITSGTGVIVTTEAYHGITTETASISPSLGGPASVPEWVEMVPAPDTYRGTGTFAAGVEQALRNFARRGIKPAAIIFDSIFASDGSFTPGPEAVSQAVDAVRKAGGLAIADEVQSGFGRLGQGMWGYDTLGVTPDLVTIGKPMGSGQPIAGVVAPHQLIDRFGADIRYFSTFAGNPVSVAAAQATLDVLGDEELIKNADTTGSYLMEGLRGLADQFETIGDVRGSGLYLGVDLVTDRTTKAPAGDYAFDIVNAMKENHVLVAAVGPGRNVLKIRPPLSFNGADAEMFLTALRRSLTSVPVPTPSG</sequence>
<dbReference type="SUPFAM" id="SSF53383">
    <property type="entry name" value="PLP-dependent transferases"/>
    <property type="match status" value="1"/>
</dbReference>
<evidence type="ECO:0000256" key="1">
    <source>
        <dbReference type="ARBA" id="ARBA00008954"/>
    </source>
</evidence>
<evidence type="ECO:0000313" key="4">
    <source>
        <dbReference type="EMBL" id="CAA9243807.1"/>
    </source>
</evidence>
<comment type="similarity">
    <text evidence="1 3">Belongs to the class-III pyridoxal-phosphate-dependent aminotransferase family.</text>
</comment>
<protein>
    <submittedName>
        <fullName evidence="4">Putative aminotransferase</fullName>
    </submittedName>
</protein>
<keyword evidence="4" id="KW-0808">Transferase</keyword>
<dbReference type="PANTHER" id="PTHR45688">
    <property type="match status" value="1"/>
</dbReference>
<dbReference type="RefSeq" id="WP_294567696.1">
    <property type="nucleotide sequence ID" value="NZ_CADCTE010000101.1"/>
</dbReference>
<organism evidence="4">
    <name type="scientific">uncultured Arthrobacter sp</name>
    <dbReference type="NCBI Taxonomy" id="114050"/>
    <lineage>
        <taxon>Bacteria</taxon>
        <taxon>Bacillati</taxon>
        <taxon>Actinomycetota</taxon>
        <taxon>Actinomycetes</taxon>
        <taxon>Micrococcales</taxon>
        <taxon>Micrococcaceae</taxon>
        <taxon>Arthrobacter</taxon>
        <taxon>environmental samples</taxon>
    </lineage>
</organism>
<dbReference type="Pfam" id="PF00202">
    <property type="entry name" value="Aminotran_3"/>
    <property type="match status" value="1"/>
</dbReference>
<keyword evidence="2 3" id="KW-0663">Pyridoxal phosphate</keyword>
<dbReference type="AlphaFoldDB" id="A0A6J4I6N9"/>
<gene>
    <name evidence="4" type="ORF">AVDCRST_MAG83-2117</name>
</gene>
<evidence type="ECO:0000256" key="3">
    <source>
        <dbReference type="RuleBase" id="RU003560"/>
    </source>
</evidence>
<dbReference type="GO" id="GO:0030170">
    <property type="term" value="F:pyridoxal phosphate binding"/>
    <property type="evidence" value="ECO:0007669"/>
    <property type="project" value="InterPro"/>
</dbReference>
<proteinExistence type="inferred from homology"/>
<reference evidence="4" key="1">
    <citation type="submission" date="2020-02" db="EMBL/GenBank/DDBJ databases">
        <authorList>
            <person name="Meier V. D."/>
        </authorList>
    </citation>
    <scope>NUCLEOTIDE SEQUENCE</scope>
    <source>
        <strain evidence="4">AVDCRST_MAG83</strain>
    </source>
</reference>
<dbReference type="InterPro" id="IPR015424">
    <property type="entry name" value="PyrdxlP-dep_Trfase"/>
</dbReference>
<dbReference type="GO" id="GO:0008483">
    <property type="term" value="F:transaminase activity"/>
    <property type="evidence" value="ECO:0007669"/>
    <property type="project" value="UniProtKB-KW"/>
</dbReference>
<dbReference type="EMBL" id="CADCTE010000101">
    <property type="protein sequence ID" value="CAA9243807.1"/>
    <property type="molecule type" value="Genomic_DNA"/>
</dbReference>
<name>A0A6J4I6N9_9MICC</name>